<dbReference type="Proteomes" id="UP000293162">
    <property type="component" value="Unassembled WGS sequence"/>
</dbReference>
<reference evidence="1 2" key="1">
    <citation type="submission" date="2019-02" db="EMBL/GenBank/DDBJ databases">
        <title>Bacterial novel species Emticicia sp. 17J42-9 isolated from soil.</title>
        <authorList>
            <person name="Jung H.-Y."/>
        </authorList>
    </citation>
    <scope>NUCLEOTIDE SEQUENCE [LARGE SCALE GENOMIC DNA]</scope>
    <source>
        <strain evidence="1 2">17J42-9</strain>
    </source>
</reference>
<dbReference type="AlphaFoldDB" id="A0A4Q5M0T6"/>
<gene>
    <name evidence="1" type="ORF">EWM59_10140</name>
</gene>
<evidence type="ECO:0008006" key="3">
    <source>
        <dbReference type="Google" id="ProtNLM"/>
    </source>
</evidence>
<keyword evidence="2" id="KW-1185">Reference proteome</keyword>
<sequence>MIKWSIIFLLLTHFSFGQNPDYEKFDIDKSAKDSIMYTKLKAKMGKTKIGRQIYGFLFRDVYNSNVLKNEISKLEANPFAQYEGKTIGKIIIRQLDIFGPSVNDTTRRGNRFERFASKNFHTNTREKVIRKSFLLFKEWDKLSSQTLKDTERLLRANPIIHDVRILVNERKESPWIVDITVIIQDVWSINFDVGASSLKDFKIGIEDRNFQGNGHSFLNKVTWRKDDPYQDFGARSIYTIPYIGKTFITGQISAIHERDLTQFSVRAFRPFLTVDTKDAGAVELGYYKIREYKRLDLLGKELVYQTGYYYSDIWYGHAFKLKGARASQRLVVAGRRTSYEYGTRPEVRPDTNKIYWNRTTILGSVGYSTRYYKRDILIYGFGRTEDVPTGSLISFTFGREQTEFGARNYAGLQYANGTYLNNDKGYLYYLASAGTYLKKKEAQQGILSLQSFYFSPLMKLGNAQTRNFINLGFTYGINRDPVDYLNISGSDGIVGVNNSSLIGDKRLTLGFESVLFSKKSLVGFRIAYFTFANFGLVSLRSVPLFNSTLYQGYGIGLRIRNENLTFKTFQIRIGYYPNLPNTNSLFRFGFDSIQPLRLRDFDISAPTIIPLR</sequence>
<name>A0A4Q5M0T6_9BACT</name>
<evidence type="ECO:0000313" key="2">
    <source>
        <dbReference type="Proteomes" id="UP000293162"/>
    </source>
</evidence>
<organism evidence="1 2">
    <name type="scientific">Emticicia agri</name>
    <dbReference type="NCBI Taxonomy" id="2492393"/>
    <lineage>
        <taxon>Bacteria</taxon>
        <taxon>Pseudomonadati</taxon>
        <taxon>Bacteroidota</taxon>
        <taxon>Cytophagia</taxon>
        <taxon>Cytophagales</taxon>
        <taxon>Leadbetterellaceae</taxon>
        <taxon>Emticicia</taxon>
    </lineage>
</organism>
<accession>A0A4Q5M0T6</accession>
<dbReference type="EMBL" id="SEWF01000012">
    <property type="protein sequence ID" value="RYU95814.1"/>
    <property type="molecule type" value="Genomic_DNA"/>
</dbReference>
<protein>
    <recommendedName>
        <fullName evidence="3">Outer membrane protein assembly factor</fullName>
    </recommendedName>
</protein>
<proteinExistence type="predicted"/>
<evidence type="ECO:0000313" key="1">
    <source>
        <dbReference type="EMBL" id="RYU95814.1"/>
    </source>
</evidence>
<dbReference type="OrthoDB" id="609711at2"/>
<comment type="caution">
    <text evidence="1">The sequence shown here is derived from an EMBL/GenBank/DDBJ whole genome shotgun (WGS) entry which is preliminary data.</text>
</comment>